<dbReference type="InParanoid" id="D9QG33"/>
<dbReference type="KEGG" id="bsb:Bresu_3269"/>
<name>D9QG33_BRESC</name>
<protein>
    <submittedName>
        <fullName evidence="3">Outer membrane lipoprotein omp19</fullName>
    </submittedName>
</protein>
<sequence>MSPAETPAPSGDIEAVIGLWTFSSADGSGDCTLALNRQAASGGYGVHVERCALTGMAAATHWSPTPRGFELRNAGNTVILEFRQTDVDAFVAVDGSLRVERARSA</sequence>
<dbReference type="InterPro" id="IPR021140">
    <property type="entry name" value="Inh/Omp19"/>
</dbReference>
<dbReference type="Pfam" id="PF02974">
    <property type="entry name" value="Inh"/>
    <property type="match status" value="1"/>
</dbReference>
<dbReference type="GO" id="GO:0004866">
    <property type="term" value="F:endopeptidase inhibitor activity"/>
    <property type="evidence" value="ECO:0007669"/>
    <property type="project" value="InterPro"/>
</dbReference>
<reference evidence="4" key="1">
    <citation type="journal article" date="2011" name="J. Bacteriol.">
        <title>Genome sequences of eight morphologically diverse alphaproteobacteria.</title>
        <authorList>
            <consortium name="US DOE Joint Genome Institute"/>
            <person name="Brown P.J."/>
            <person name="Kysela D.T."/>
            <person name="Buechlein A."/>
            <person name="Hemmerich C."/>
            <person name="Brun Y.V."/>
        </authorList>
    </citation>
    <scope>NUCLEOTIDE SEQUENCE [LARGE SCALE GENOMIC DNA]</scope>
    <source>
        <strain evidence="4">ATCC 15264 / DSM 4735 / LMG 14903 / NBRC 16000 / CB 81</strain>
    </source>
</reference>
<gene>
    <name evidence="3" type="ordered locus">Bresu_3269</name>
</gene>
<dbReference type="AlphaFoldDB" id="D9QG33"/>
<proteinExistence type="predicted"/>
<evidence type="ECO:0000259" key="2">
    <source>
        <dbReference type="Pfam" id="PF02974"/>
    </source>
</evidence>
<dbReference type="InterPro" id="IPR016085">
    <property type="entry name" value="Protease_inh_B-barrel_dom"/>
</dbReference>
<keyword evidence="3" id="KW-0449">Lipoprotein</keyword>
<dbReference type="Gene3D" id="2.40.128.10">
    <property type="match status" value="1"/>
</dbReference>
<dbReference type="EMBL" id="CP002102">
    <property type="protein sequence ID" value="ADL02575.1"/>
    <property type="molecule type" value="Genomic_DNA"/>
</dbReference>
<dbReference type="HOGENOM" id="CLU_2231442_0_0_5"/>
<accession>D9QG33</accession>
<evidence type="ECO:0000313" key="4">
    <source>
        <dbReference type="Proteomes" id="UP000002696"/>
    </source>
</evidence>
<dbReference type="SUPFAM" id="SSF50882">
    <property type="entry name" value="beta-Barrel protease inhibitors"/>
    <property type="match status" value="1"/>
</dbReference>
<organism evidence="3 4">
    <name type="scientific">Brevundimonas subvibrioides (strain ATCC 15264 / DSM 4735 / LMG 14903 / NBRC 16000 / CB 81)</name>
    <name type="common">Caulobacter subvibrioides</name>
    <dbReference type="NCBI Taxonomy" id="633149"/>
    <lineage>
        <taxon>Bacteria</taxon>
        <taxon>Pseudomonadati</taxon>
        <taxon>Pseudomonadota</taxon>
        <taxon>Alphaproteobacteria</taxon>
        <taxon>Caulobacterales</taxon>
        <taxon>Caulobacteraceae</taxon>
        <taxon>Brevundimonas</taxon>
    </lineage>
</organism>
<dbReference type="Proteomes" id="UP000002696">
    <property type="component" value="Chromosome"/>
</dbReference>
<keyword evidence="4" id="KW-1185">Reference proteome</keyword>
<dbReference type="STRING" id="633149.Bresu_3269"/>
<evidence type="ECO:0000313" key="3">
    <source>
        <dbReference type="EMBL" id="ADL02575.1"/>
    </source>
</evidence>
<evidence type="ECO:0000256" key="1">
    <source>
        <dbReference type="ARBA" id="ARBA00022729"/>
    </source>
</evidence>
<feature type="domain" description="Alkaline proteinase inhibitor/ Outer membrane lipoprotein Omp19" evidence="2">
    <location>
        <begin position="14"/>
        <end position="93"/>
    </location>
</feature>
<dbReference type="RefSeq" id="WP_013270675.1">
    <property type="nucleotide sequence ID" value="NC_014375.1"/>
</dbReference>
<keyword evidence="1" id="KW-0732">Signal</keyword>